<proteinExistence type="predicted"/>
<dbReference type="HOGENOM" id="CLU_1352943_0_0_0"/>
<name>A0A068NL27_FIMGI</name>
<dbReference type="Proteomes" id="UP000027982">
    <property type="component" value="Chromosome"/>
</dbReference>
<evidence type="ECO:0000313" key="2">
    <source>
        <dbReference type="Proteomes" id="UP000027982"/>
    </source>
</evidence>
<keyword evidence="2" id="KW-1185">Reference proteome</keyword>
<reference evidence="1 2" key="1">
    <citation type="journal article" date="2014" name="PLoS ONE">
        <title>The first complete genome sequence of the class fimbriimonadia in the phylum armatimonadetes.</title>
        <authorList>
            <person name="Hu Z.Y."/>
            <person name="Wang Y.Z."/>
            <person name="Im W.T."/>
            <person name="Wang S.Y."/>
            <person name="Zhao G.P."/>
            <person name="Zheng H.J."/>
            <person name="Quan Z.X."/>
        </authorList>
    </citation>
    <scope>NUCLEOTIDE SEQUENCE [LARGE SCALE GENOMIC DNA]</scope>
    <source>
        <strain evidence="1">Gsoil 348</strain>
    </source>
</reference>
<dbReference type="EMBL" id="CP007139">
    <property type="protein sequence ID" value="AIE84288.1"/>
    <property type="molecule type" value="Genomic_DNA"/>
</dbReference>
<protein>
    <recommendedName>
        <fullName evidence="3">Outer membrane protein beta-barrel domain-containing protein</fullName>
    </recommendedName>
</protein>
<sequence length="202" mass="22568">MRRAFVLTLIASAAIGHADRLITIPTARKLPYRTVRYEFRGEPKQIGERENLIGLGIGTAFDMELRLDQEPGERAVDTFDFAYNYISAIPGLTPGLSLGVQDAVDRTADGRRFFGAATFREPFTTINGDVPADITLGVFAGRHWSPFVGVSIPFSKEFHLLVEHNGFRISSGIEYQVSSLLNLRAQVRDHQTLLSLQLTRRF</sequence>
<evidence type="ECO:0000313" key="1">
    <source>
        <dbReference type="EMBL" id="AIE84288.1"/>
    </source>
</evidence>
<organism evidence="1 2">
    <name type="scientific">Fimbriimonas ginsengisoli Gsoil 348</name>
    <dbReference type="NCBI Taxonomy" id="661478"/>
    <lineage>
        <taxon>Bacteria</taxon>
        <taxon>Bacillati</taxon>
        <taxon>Armatimonadota</taxon>
        <taxon>Fimbriimonadia</taxon>
        <taxon>Fimbriimonadales</taxon>
        <taxon>Fimbriimonadaceae</taxon>
        <taxon>Fimbriimonas</taxon>
    </lineage>
</organism>
<accession>A0A068NL27</accession>
<dbReference type="KEGG" id="fgi:OP10G_0920"/>
<dbReference type="RefSeq" id="WP_025227068.1">
    <property type="nucleotide sequence ID" value="NZ_CP007139.1"/>
</dbReference>
<evidence type="ECO:0008006" key="3">
    <source>
        <dbReference type="Google" id="ProtNLM"/>
    </source>
</evidence>
<gene>
    <name evidence="1" type="ORF">OP10G_0920</name>
</gene>
<dbReference type="AlphaFoldDB" id="A0A068NL27"/>
<dbReference type="STRING" id="661478.OP10G_0920"/>